<evidence type="ECO:0000256" key="1">
    <source>
        <dbReference type="PIRNR" id="PIRNR028777"/>
    </source>
</evidence>
<dbReference type="NCBIfam" id="NF008740">
    <property type="entry name" value="PRK11770.1-2"/>
    <property type="match status" value="1"/>
</dbReference>
<dbReference type="InterPro" id="IPR031308">
    <property type="entry name" value="UCP028777"/>
</dbReference>
<dbReference type="NCBIfam" id="NF008741">
    <property type="entry name" value="PRK11770.1-3"/>
    <property type="match status" value="1"/>
</dbReference>
<comment type="caution">
    <text evidence="3">The sequence shown here is derived from an EMBL/GenBank/DDBJ whole genome shotgun (WGS) entry which is preliminary data.</text>
</comment>
<comment type="subcellular location">
    <subcellularLocation>
        <location evidence="1">Cell inner membrane</location>
        <topology evidence="1">Multi-pass membrane protein</topology>
    </subcellularLocation>
</comment>
<sequence length="133" mass="14256">MIRLLLNILWFIFGGFISGCLWLLGGLLLAITIVGLPYAGAAWRIAGFAFWPFGKEIVPRDLVTGREDLGTGPLGCALNVIWFVLGGWYIALAHLVAAAAEAVTIIGIPFAIKDLQLAVVALAPIGRTVVDRR</sequence>
<keyword evidence="1" id="KW-0997">Cell inner membrane</keyword>
<evidence type="ECO:0000259" key="2">
    <source>
        <dbReference type="Pfam" id="PF03733"/>
    </source>
</evidence>
<evidence type="ECO:0000313" key="3">
    <source>
        <dbReference type="EMBL" id="MDR6531624.1"/>
    </source>
</evidence>
<feature type="transmembrane region" description="Helical" evidence="1">
    <location>
        <begin position="5"/>
        <end position="24"/>
    </location>
</feature>
<dbReference type="PANTHER" id="PTHR42903">
    <property type="entry name" value="INNER MEMBRANE PROTEIN YCCF"/>
    <property type="match status" value="1"/>
</dbReference>
<feature type="transmembrane region" description="Helical" evidence="1">
    <location>
        <begin position="30"/>
        <end position="53"/>
    </location>
</feature>
<dbReference type="EMBL" id="JAVDRL010000006">
    <property type="protein sequence ID" value="MDR6531624.1"/>
    <property type="molecule type" value="Genomic_DNA"/>
</dbReference>
<protein>
    <recommendedName>
        <fullName evidence="1">Inner membrane protein YccF</fullName>
    </recommendedName>
</protein>
<accession>A0ABU1MZM0</accession>
<proteinExistence type="predicted"/>
<feature type="domain" description="Inner membrane component" evidence="2">
    <location>
        <begin position="78"/>
        <end position="127"/>
    </location>
</feature>
<gene>
    <name evidence="3" type="ORF">J2800_002371</name>
</gene>
<keyword evidence="4" id="KW-1185">Reference proteome</keyword>
<feature type="transmembrane region" description="Helical" evidence="1">
    <location>
        <begin position="102"/>
        <end position="125"/>
    </location>
</feature>
<dbReference type="PIRSF" id="PIRSF028777">
    <property type="entry name" value="UCP028777"/>
    <property type="match status" value="1"/>
</dbReference>
<keyword evidence="1" id="KW-1003">Cell membrane</keyword>
<dbReference type="Pfam" id="PF03733">
    <property type="entry name" value="YccF"/>
    <property type="match status" value="2"/>
</dbReference>
<dbReference type="Proteomes" id="UP001262754">
    <property type="component" value="Unassembled WGS sequence"/>
</dbReference>
<dbReference type="PANTHER" id="PTHR42903:SF1">
    <property type="entry name" value="INNER MEMBRANE PROTEIN YCCF"/>
    <property type="match status" value="1"/>
</dbReference>
<dbReference type="RefSeq" id="WP_163229655.1">
    <property type="nucleotide sequence ID" value="NZ_BMLD01000012.1"/>
</dbReference>
<keyword evidence="1" id="KW-1133">Transmembrane helix</keyword>
<evidence type="ECO:0000313" key="4">
    <source>
        <dbReference type="Proteomes" id="UP001262754"/>
    </source>
</evidence>
<feature type="transmembrane region" description="Helical" evidence="1">
    <location>
        <begin position="74"/>
        <end position="96"/>
    </location>
</feature>
<keyword evidence="1" id="KW-0472">Membrane</keyword>
<dbReference type="InterPro" id="IPR052937">
    <property type="entry name" value="Inner_membrane_protein"/>
</dbReference>
<reference evidence="3 4" key="1">
    <citation type="submission" date="2023-07" db="EMBL/GenBank/DDBJ databases">
        <title>Sorghum-associated microbial communities from plants grown in Nebraska, USA.</title>
        <authorList>
            <person name="Schachtman D."/>
        </authorList>
    </citation>
    <scope>NUCLEOTIDE SEQUENCE [LARGE SCALE GENOMIC DNA]</scope>
    <source>
        <strain evidence="3 4">DS2154</strain>
    </source>
</reference>
<dbReference type="PROSITE" id="PS51257">
    <property type="entry name" value="PROKAR_LIPOPROTEIN"/>
    <property type="match status" value="1"/>
</dbReference>
<name>A0ABU1MZM0_9CAUL</name>
<dbReference type="InterPro" id="IPR005185">
    <property type="entry name" value="YccF"/>
</dbReference>
<organism evidence="3 4">
    <name type="scientific">Caulobacter rhizosphaerae</name>
    <dbReference type="NCBI Taxonomy" id="2010972"/>
    <lineage>
        <taxon>Bacteria</taxon>
        <taxon>Pseudomonadati</taxon>
        <taxon>Pseudomonadota</taxon>
        <taxon>Alphaproteobacteria</taxon>
        <taxon>Caulobacterales</taxon>
        <taxon>Caulobacteraceae</taxon>
        <taxon>Caulobacter</taxon>
    </lineage>
</organism>
<keyword evidence="1" id="KW-0812">Transmembrane</keyword>
<dbReference type="NCBIfam" id="NF008742">
    <property type="entry name" value="PRK11770.1-4"/>
    <property type="match status" value="1"/>
</dbReference>
<feature type="domain" description="Inner membrane component" evidence="2">
    <location>
        <begin position="5"/>
        <end position="55"/>
    </location>
</feature>